<name>A0A9J7M171_BRAFL</name>
<dbReference type="KEGG" id="bfo:118427019"/>
<evidence type="ECO:0000256" key="2">
    <source>
        <dbReference type="ARBA" id="ARBA00004123"/>
    </source>
</evidence>
<keyword evidence="8" id="KW-1133">Transmembrane helix</keyword>
<feature type="domain" description="DDE Tnp4" evidence="9">
    <location>
        <begin position="205"/>
        <end position="356"/>
    </location>
</feature>
<evidence type="ECO:0000256" key="4">
    <source>
        <dbReference type="ARBA" id="ARBA00022722"/>
    </source>
</evidence>
<comment type="similarity">
    <text evidence="3">Belongs to the HARBI1 family.</text>
</comment>
<keyword evidence="4" id="KW-0540">Nuclease</keyword>
<dbReference type="GO" id="GO:0005634">
    <property type="term" value="C:nucleus"/>
    <property type="evidence" value="ECO:0007669"/>
    <property type="project" value="UniProtKB-SubCell"/>
</dbReference>
<protein>
    <submittedName>
        <fullName evidence="11">Protein ANTAGONIST OF LIKE HETEROCHROMATIN PROTEIN 1-like</fullName>
    </submittedName>
</protein>
<organism evidence="10 11">
    <name type="scientific">Branchiostoma floridae</name>
    <name type="common">Florida lancelet</name>
    <name type="synonym">Amphioxus</name>
    <dbReference type="NCBI Taxonomy" id="7739"/>
    <lineage>
        <taxon>Eukaryota</taxon>
        <taxon>Metazoa</taxon>
        <taxon>Chordata</taxon>
        <taxon>Cephalochordata</taxon>
        <taxon>Leptocardii</taxon>
        <taxon>Amphioxiformes</taxon>
        <taxon>Branchiostomatidae</taxon>
        <taxon>Branchiostoma</taxon>
    </lineage>
</organism>
<keyword evidence="8" id="KW-0812">Transmembrane</keyword>
<dbReference type="RefSeq" id="XP_035692548.1">
    <property type="nucleotide sequence ID" value="XM_035836655.1"/>
</dbReference>
<dbReference type="Proteomes" id="UP000001554">
    <property type="component" value="Chromosome 12"/>
</dbReference>
<comment type="cofactor">
    <cofactor evidence="1">
        <name>a divalent metal cation</name>
        <dbReference type="ChEBI" id="CHEBI:60240"/>
    </cofactor>
</comment>
<keyword evidence="10" id="KW-1185">Reference proteome</keyword>
<dbReference type="OMA" id="MINSEQD"/>
<dbReference type="AlphaFoldDB" id="A0A9J7M171"/>
<evidence type="ECO:0000256" key="6">
    <source>
        <dbReference type="ARBA" id="ARBA00022801"/>
    </source>
</evidence>
<evidence type="ECO:0000256" key="3">
    <source>
        <dbReference type="ARBA" id="ARBA00006958"/>
    </source>
</evidence>
<evidence type="ECO:0000313" key="10">
    <source>
        <dbReference type="Proteomes" id="UP000001554"/>
    </source>
</evidence>
<keyword evidence="6" id="KW-0378">Hydrolase</keyword>
<dbReference type="OrthoDB" id="2668416at2759"/>
<evidence type="ECO:0000256" key="5">
    <source>
        <dbReference type="ARBA" id="ARBA00022723"/>
    </source>
</evidence>
<dbReference type="PANTHER" id="PTHR22930">
    <property type="match status" value="1"/>
</dbReference>
<accession>A0A9J7M171</accession>
<evidence type="ECO:0000256" key="8">
    <source>
        <dbReference type="SAM" id="Phobius"/>
    </source>
</evidence>
<gene>
    <name evidence="11" type="primary">LOC118427019</name>
</gene>
<evidence type="ECO:0000256" key="7">
    <source>
        <dbReference type="ARBA" id="ARBA00023242"/>
    </source>
</evidence>
<dbReference type="InterPro" id="IPR045249">
    <property type="entry name" value="HARBI1-like"/>
</dbReference>
<dbReference type="GO" id="GO:0016787">
    <property type="term" value="F:hydrolase activity"/>
    <property type="evidence" value="ECO:0007669"/>
    <property type="project" value="UniProtKB-KW"/>
</dbReference>
<keyword evidence="7" id="KW-0539">Nucleus</keyword>
<dbReference type="GO" id="GO:0046872">
    <property type="term" value="F:metal ion binding"/>
    <property type="evidence" value="ECO:0007669"/>
    <property type="project" value="UniProtKB-KW"/>
</dbReference>
<evidence type="ECO:0000259" key="9">
    <source>
        <dbReference type="Pfam" id="PF13359"/>
    </source>
</evidence>
<keyword evidence="5" id="KW-0479">Metal-binding</keyword>
<feature type="transmembrane region" description="Helical" evidence="8">
    <location>
        <begin position="43"/>
        <end position="61"/>
    </location>
</feature>
<keyword evidence="8" id="KW-0472">Membrane</keyword>
<sequence>MAGEAEAIMLQQVFFLLLMIFNQRRQRMQRRRRLRRFVRDRRVLGLNPAALAAAIVIAQGGPQIYRSVWTRERSHHWFQHIVLETYTDIDFYRRFRMRKAIFRFIVTDLQHVLHRSDTRLRAAIPVPQRIAIALYWLASGDLLRTVADLFGVSAASVCHVVHDVCQAIVDVLLPRYLTFPSGERLRETVQGYGEKWGFPQCAGAVDGSHIAIKAPVDGRTDFFNRKGYYSIILQGVVDHLFTDINVGWPGSVHDARVLRNSSIFERAERGTCTNIPAVILGDAAYPHLPWLMKAYPDNGHLTREQLIFNYRLSRARMTVECAFGRLKGRWRCLSKRLDVDLDHVPTVVTACCVLHNVCEVHGEHFDDQWLVPADDRQVPMQRCQAVPNASRDALARLFVDEE</sequence>
<comment type="subcellular location">
    <subcellularLocation>
        <location evidence="2">Nucleus</location>
    </subcellularLocation>
</comment>
<evidence type="ECO:0000256" key="1">
    <source>
        <dbReference type="ARBA" id="ARBA00001968"/>
    </source>
</evidence>
<evidence type="ECO:0000313" key="11">
    <source>
        <dbReference type="RefSeq" id="XP_035692548.1"/>
    </source>
</evidence>
<dbReference type="GeneID" id="118427019"/>
<dbReference type="GO" id="GO:0004518">
    <property type="term" value="F:nuclease activity"/>
    <property type="evidence" value="ECO:0007669"/>
    <property type="project" value="UniProtKB-KW"/>
</dbReference>
<dbReference type="Pfam" id="PF13359">
    <property type="entry name" value="DDE_Tnp_4"/>
    <property type="match status" value="1"/>
</dbReference>
<proteinExistence type="inferred from homology"/>
<reference evidence="10" key="1">
    <citation type="journal article" date="2020" name="Nat. Ecol. Evol.">
        <title>Deeply conserved synteny resolves early events in vertebrate evolution.</title>
        <authorList>
            <person name="Simakov O."/>
            <person name="Marletaz F."/>
            <person name="Yue J.X."/>
            <person name="O'Connell B."/>
            <person name="Jenkins J."/>
            <person name="Brandt A."/>
            <person name="Calef R."/>
            <person name="Tung C.H."/>
            <person name="Huang T.K."/>
            <person name="Schmutz J."/>
            <person name="Satoh N."/>
            <person name="Yu J.K."/>
            <person name="Putnam N.H."/>
            <person name="Green R.E."/>
            <person name="Rokhsar D.S."/>
        </authorList>
    </citation>
    <scope>NUCLEOTIDE SEQUENCE [LARGE SCALE GENOMIC DNA]</scope>
    <source>
        <strain evidence="10">S238N-H82</strain>
    </source>
</reference>
<dbReference type="PANTHER" id="PTHR22930:SF276">
    <property type="entry name" value="KRAB DOMAIN-CONTAINING PROTEIN"/>
    <property type="match status" value="1"/>
</dbReference>
<reference evidence="11" key="2">
    <citation type="submission" date="2025-08" db="UniProtKB">
        <authorList>
            <consortium name="RefSeq"/>
        </authorList>
    </citation>
    <scope>IDENTIFICATION</scope>
    <source>
        <strain evidence="11">S238N-H82</strain>
        <tissue evidence="11">Testes</tissue>
    </source>
</reference>
<dbReference type="InterPro" id="IPR027806">
    <property type="entry name" value="HARBI1_dom"/>
</dbReference>
<feature type="transmembrane region" description="Helical" evidence="8">
    <location>
        <begin position="6"/>
        <end position="22"/>
    </location>
</feature>